<dbReference type="InterPro" id="IPR005744">
    <property type="entry name" value="Hy-lIII"/>
</dbReference>
<feature type="transmembrane region" description="Helical" evidence="8">
    <location>
        <begin position="44"/>
        <end position="67"/>
    </location>
</feature>
<accession>A0A317MZD6</accession>
<dbReference type="InterPro" id="IPR004254">
    <property type="entry name" value="AdipoR/HlyIII-related"/>
</dbReference>
<dbReference type="EMBL" id="QGTJ01000002">
    <property type="protein sequence ID" value="PWV64738.1"/>
    <property type="molecule type" value="Genomic_DNA"/>
</dbReference>
<evidence type="ECO:0000313" key="10">
    <source>
        <dbReference type="Proteomes" id="UP000246569"/>
    </source>
</evidence>
<dbReference type="PANTHER" id="PTHR20855">
    <property type="entry name" value="ADIPOR/PROGESTIN RECEPTOR-RELATED"/>
    <property type="match status" value="1"/>
</dbReference>
<keyword evidence="7" id="KW-0479">Metal-binding</keyword>
<evidence type="ECO:0000256" key="2">
    <source>
        <dbReference type="ARBA" id="ARBA00008488"/>
    </source>
</evidence>
<feature type="transmembrane region" description="Helical" evidence="8">
    <location>
        <begin position="159"/>
        <end position="178"/>
    </location>
</feature>
<evidence type="ECO:0000256" key="7">
    <source>
        <dbReference type="PIRSR" id="PIRSR604254-1"/>
    </source>
</evidence>
<name>A0A317MZD6_9GAMM</name>
<protein>
    <submittedName>
        <fullName evidence="9">Channel protein (Hemolysin III family)</fullName>
    </submittedName>
</protein>
<dbReference type="GO" id="GO:0005886">
    <property type="term" value="C:plasma membrane"/>
    <property type="evidence" value="ECO:0007669"/>
    <property type="project" value="UniProtKB-SubCell"/>
</dbReference>
<evidence type="ECO:0000256" key="4">
    <source>
        <dbReference type="ARBA" id="ARBA00022692"/>
    </source>
</evidence>
<keyword evidence="4 8" id="KW-0812">Transmembrane</keyword>
<comment type="caution">
    <text evidence="9">The sequence shown here is derived from an EMBL/GenBank/DDBJ whole genome shotgun (WGS) entry which is preliminary data.</text>
</comment>
<keyword evidence="5 8" id="KW-1133">Transmembrane helix</keyword>
<feature type="transmembrane region" description="Helical" evidence="8">
    <location>
        <begin position="79"/>
        <end position="97"/>
    </location>
</feature>
<sequence length="210" mass="22641">MGNRQQSAGEEIANAVTHGIGVVASIAALPVLVVSAAAQGARSVVAAVAFGVTLLLLYVCSTCYHALHESRAKRVFCRLDHAAIYLLIAGTYTPFTLGPLYGAWGWTLFGIIWGLALLGIALRLLGGRLSQQLGVGLYVVMGWLLLVFGRLAFERIPSAGLGWLLAGGLLYTGGLWFYFRDERPYRHSAWHVSVLGGSVCHFFAVLWYAS</sequence>
<evidence type="ECO:0000313" key="9">
    <source>
        <dbReference type="EMBL" id="PWV64738.1"/>
    </source>
</evidence>
<comment type="subcellular location">
    <subcellularLocation>
        <location evidence="1">Cell membrane</location>
        <topology evidence="1">Multi-pass membrane protein</topology>
    </subcellularLocation>
</comment>
<feature type="binding site" evidence="7">
    <location>
        <position position="187"/>
    </location>
    <ligand>
        <name>Zn(2+)</name>
        <dbReference type="ChEBI" id="CHEBI:29105"/>
    </ligand>
</feature>
<evidence type="ECO:0000256" key="3">
    <source>
        <dbReference type="ARBA" id="ARBA00022475"/>
    </source>
</evidence>
<dbReference type="RefSeq" id="WP_110017369.1">
    <property type="nucleotide sequence ID" value="NZ_QGTJ01000002.1"/>
</dbReference>
<feature type="transmembrane region" description="Helical" evidence="8">
    <location>
        <begin position="103"/>
        <end position="126"/>
    </location>
</feature>
<evidence type="ECO:0000256" key="5">
    <source>
        <dbReference type="ARBA" id="ARBA00022989"/>
    </source>
</evidence>
<dbReference type="Pfam" id="PF03006">
    <property type="entry name" value="HlyIII"/>
    <property type="match status" value="1"/>
</dbReference>
<dbReference type="OrthoDB" id="9813689at2"/>
<evidence type="ECO:0000256" key="8">
    <source>
        <dbReference type="SAM" id="Phobius"/>
    </source>
</evidence>
<keyword evidence="10" id="KW-1185">Reference proteome</keyword>
<comment type="similarity">
    <text evidence="2">Belongs to the UPF0073 (Hly-III) family.</text>
</comment>
<feature type="binding site" evidence="7">
    <location>
        <position position="191"/>
    </location>
    <ligand>
        <name>Zn(2+)</name>
        <dbReference type="ChEBI" id="CHEBI:29105"/>
    </ligand>
</feature>
<gene>
    <name evidence="9" type="ORF">C7443_102391</name>
</gene>
<dbReference type="GO" id="GO:0140911">
    <property type="term" value="F:pore-forming activity"/>
    <property type="evidence" value="ECO:0007669"/>
    <property type="project" value="InterPro"/>
</dbReference>
<evidence type="ECO:0000256" key="6">
    <source>
        <dbReference type="ARBA" id="ARBA00023136"/>
    </source>
</evidence>
<dbReference type="PANTHER" id="PTHR20855:SF3">
    <property type="entry name" value="LD03007P"/>
    <property type="match status" value="1"/>
</dbReference>
<dbReference type="Proteomes" id="UP000246569">
    <property type="component" value="Unassembled WGS sequence"/>
</dbReference>
<evidence type="ECO:0000256" key="1">
    <source>
        <dbReference type="ARBA" id="ARBA00004651"/>
    </source>
</evidence>
<keyword evidence="7" id="KW-0862">Zinc</keyword>
<dbReference type="AlphaFoldDB" id="A0A317MZD6"/>
<feature type="binding site" evidence="7">
    <location>
        <position position="65"/>
    </location>
    <ligand>
        <name>Zn(2+)</name>
        <dbReference type="ChEBI" id="CHEBI:29105"/>
    </ligand>
</feature>
<dbReference type="NCBIfam" id="TIGR01065">
    <property type="entry name" value="hlyIII"/>
    <property type="match status" value="1"/>
</dbReference>
<reference evidence="9 10" key="1">
    <citation type="submission" date="2018-05" db="EMBL/GenBank/DDBJ databases">
        <title>Genomic Encyclopedia of Type Strains, Phase IV (KMG-IV): sequencing the most valuable type-strain genomes for metagenomic binning, comparative biology and taxonomic classification.</title>
        <authorList>
            <person name="Goeker M."/>
        </authorList>
    </citation>
    <scope>NUCLEOTIDE SEQUENCE [LARGE SCALE GENOMIC DNA]</scope>
    <source>
        <strain evidence="9 10">DSM 23606</strain>
    </source>
</reference>
<feature type="transmembrane region" description="Helical" evidence="8">
    <location>
        <begin position="133"/>
        <end position="153"/>
    </location>
</feature>
<feature type="transmembrane region" description="Helical" evidence="8">
    <location>
        <begin position="190"/>
        <end position="209"/>
    </location>
</feature>
<feature type="transmembrane region" description="Helical" evidence="8">
    <location>
        <begin position="12"/>
        <end position="38"/>
    </location>
</feature>
<organism evidence="9 10">
    <name type="scientific">Plasticicumulans acidivorans</name>
    <dbReference type="NCBI Taxonomy" id="886464"/>
    <lineage>
        <taxon>Bacteria</taxon>
        <taxon>Pseudomonadati</taxon>
        <taxon>Pseudomonadota</taxon>
        <taxon>Gammaproteobacteria</taxon>
        <taxon>Candidatus Competibacteraceae</taxon>
        <taxon>Plasticicumulans</taxon>
    </lineage>
</organism>
<keyword evidence="3" id="KW-1003">Cell membrane</keyword>
<dbReference type="GO" id="GO:0046872">
    <property type="term" value="F:metal ion binding"/>
    <property type="evidence" value="ECO:0007669"/>
    <property type="project" value="UniProtKB-KW"/>
</dbReference>
<proteinExistence type="inferred from homology"/>
<keyword evidence="6 8" id="KW-0472">Membrane</keyword>